<dbReference type="Proteomes" id="UP000177682">
    <property type="component" value="Unassembled WGS sequence"/>
</dbReference>
<comment type="caution">
    <text evidence="3">The sequence shown here is derived from an EMBL/GenBank/DDBJ whole genome shotgun (WGS) entry which is preliminary data.</text>
</comment>
<dbReference type="SUPFAM" id="SSF48317">
    <property type="entry name" value="Acid phosphatase/Vanadium-dependent haloperoxidase"/>
    <property type="match status" value="1"/>
</dbReference>
<feature type="transmembrane region" description="Helical" evidence="1">
    <location>
        <begin position="217"/>
        <end position="239"/>
    </location>
</feature>
<accession>A0A1F5PKY6</accession>
<dbReference type="EMBL" id="MFEY01000006">
    <property type="protein sequence ID" value="OGE90464.1"/>
    <property type="molecule type" value="Genomic_DNA"/>
</dbReference>
<evidence type="ECO:0000313" key="3">
    <source>
        <dbReference type="EMBL" id="OGE90464.1"/>
    </source>
</evidence>
<feature type="domain" description="Phosphatidic acid phosphatase type 2/haloperoxidase" evidence="2">
    <location>
        <begin position="155"/>
        <end position="285"/>
    </location>
</feature>
<feature type="transmembrane region" description="Helical" evidence="1">
    <location>
        <begin position="246"/>
        <end position="264"/>
    </location>
</feature>
<protein>
    <recommendedName>
        <fullName evidence="2">Phosphatidic acid phosphatase type 2/haloperoxidase domain-containing protein</fullName>
    </recommendedName>
</protein>
<gene>
    <name evidence="3" type="ORF">A3E29_04955</name>
</gene>
<dbReference type="Pfam" id="PF01569">
    <property type="entry name" value="PAP2"/>
    <property type="match status" value="1"/>
</dbReference>
<name>A0A1F5PKY6_9BACT</name>
<dbReference type="CDD" id="cd01610">
    <property type="entry name" value="PAP2_like"/>
    <property type="match status" value="1"/>
</dbReference>
<sequence length="296" mass="32976">MEDIEDDCADTYRDIVCDPLRHGAAGYNLAPLCRPKSPPRVGRVVDSANRFLFPPGGGLFVILIDMKYLKPLFYRLSTNFLAIFSGMNLLWHALAIGLTYVIVTSNLDWKYYNYFHDSLIFKLMFPAAVLGFLLPIVVPMVLFLKGRTKPQDRNAGYAVIQAAFLGWLISSIYKAFTGRAHPELLAKNVLDVGTVFLNGTQDITHQFQFGFLRGGIFWGWPSSHTAVAFAIALCLLILFREPRKTKILVLLAAVYIGLGVSISIHWFSDFVAGAIVGSVVGMTVGKSFLTRFKQQL</sequence>
<organism evidence="3 4">
    <name type="scientific">Candidatus Doudnabacteria bacterium RIFCSPHIGHO2_12_FULL_48_16</name>
    <dbReference type="NCBI Taxonomy" id="1817838"/>
    <lineage>
        <taxon>Bacteria</taxon>
        <taxon>Candidatus Doudnaibacteriota</taxon>
    </lineage>
</organism>
<evidence type="ECO:0000256" key="1">
    <source>
        <dbReference type="SAM" id="Phobius"/>
    </source>
</evidence>
<keyword evidence="1" id="KW-0812">Transmembrane</keyword>
<dbReference type="SMART" id="SM00014">
    <property type="entry name" value="acidPPc"/>
    <property type="match status" value="1"/>
</dbReference>
<keyword evidence="1" id="KW-0472">Membrane</keyword>
<dbReference type="AlphaFoldDB" id="A0A1F5PKY6"/>
<evidence type="ECO:0000313" key="4">
    <source>
        <dbReference type="Proteomes" id="UP000177682"/>
    </source>
</evidence>
<proteinExistence type="predicted"/>
<dbReference type="Gene3D" id="1.20.144.10">
    <property type="entry name" value="Phosphatidic acid phosphatase type 2/haloperoxidase"/>
    <property type="match status" value="1"/>
</dbReference>
<dbReference type="InterPro" id="IPR000326">
    <property type="entry name" value="PAP2/HPO"/>
</dbReference>
<feature type="transmembrane region" description="Helical" evidence="1">
    <location>
        <begin position="81"/>
        <end position="103"/>
    </location>
</feature>
<keyword evidence="1" id="KW-1133">Transmembrane helix</keyword>
<evidence type="ECO:0000259" key="2">
    <source>
        <dbReference type="SMART" id="SM00014"/>
    </source>
</evidence>
<reference evidence="3 4" key="1">
    <citation type="journal article" date="2016" name="Nat. Commun.">
        <title>Thousands of microbial genomes shed light on interconnected biogeochemical processes in an aquifer system.</title>
        <authorList>
            <person name="Anantharaman K."/>
            <person name="Brown C.T."/>
            <person name="Hug L.A."/>
            <person name="Sharon I."/>
            <person name="Castelle C.J."/>
            <person name="Probst A.J."/>
            <person name="Thomas B.C."/>
            <person name="Singh A."/>
            <person name="Wilkins M.J."/>
            <person name="Karaoz U."/>
            <person name="Brodie E.L."/>
            <person name="Williams K.H."/>
            <person name="Hubbard S.S."/>
            <person name="Banfield J.F."/>
        </authorList>
    </citation>
    <scope>NUCLEOTIDE SEQUENCE [LARGE SCALE GENOMIC DNA]</scope>
</reference>
<feature type="transmembrane region" description="Helical" evidence="1">
    <location>
        <begin position="270"/>
        <end position="289"/>
    </location>
</feature>
<feature type="transmembrane region" description="Helical" evidence="1">
    <location>
        <begin position="156"/>
        <end position="176"/>
    </location>
</feature>
<dbReference type="InterPro" id="IPR036938">
    <property type="entry name" value="PAP2/HPO_sf"/>
</dbReference>
<feature type="transmembrane region" description="Helical" evidence="1">
    <location>
        <begin position="123"/>
        <end position="144"/>
    </location>
</feature>